<evidence type="ECO:0000256" key="12">
    <source>
        <dbReference type="ARBA" id="ARBA00023229"/>
    </source>
</evidence>
<comment type="pathway">
    <text evidence="4">Isoprenoid biosynthesis; isopentenyl diphosphate biosynthesis via DXP pathway; isopentenyl diphosphate from 1-deoxy-D-xylulose 5-phosphate: step 4/6.</text>
</comment>
<dbReference type="AlphaFoldDB" id="A0AAV9IR60"/>
<name>A0AAV9IR60_CYACA</name>
<gene>
    <name evidence="16" type="ORF">CDCA_CDCA02G0659</name>
</gene>
<dbReference type="NCBIfam" id="NF001613">
    <property type="entry name" value="PRK00400.1-5"/>
    <property type="match status" value="1"/>
</dbReference>
<dbReference type="SUPFAM" id="SSF69765">
    <property type="entry name" value="IpsF-like"/>
    <property type="match status" value="1"/>
</dbReference>
<keyword evidence="10" id="KW-0067">ATP-binding</keyword>
<dbReference type="HAMAP" id="MF_01020">
    <property type="entry name" value="HisE"/>
    <property type="match status" value="1"/>
</dbReference>
<keyword evidence="13 14" id="KW-0456">Lyase</keyword>
<dbReference type="NCBIfam" id="TIGR00151">
    <property type="entry name" value="ispF"/>
    <property type="match status" value="1"/>
</dbReference>
<accession>A0AAV9IR60</accession>
<keyword evidence="9" id="KW-0378">Hydrolase</keyword>
<dbReference type="FunFam" id="3.30.1330.50:FF:000003">
    <property type="entry name" value="2-C-methyl-D-erythritol 2,4-cyclodiphosphate synthase"/>
    <property type="match status" value="1"/>
</dbReference>
<keyword evidence="8" id="KW-0547">Nucleotide-binding</keyword>
<comment type="pathway">
    <text evidence="5">Amino-acid biosynthesis; L-histidine biosynthesis; L-histidine from 5-phospho-alpha-D-ribose 1-diphosphate: step 2/9.</text>
</comment>
<keyword evidence="6" id="KW-0028">Amino-acid biosynthesis</keyword>
<dbReference type="InterPro" id="IPR036571">
    <property type="entry name" value="MECDP_synthase_sf"/>
</dbReference>
<dbReference type="GO" id="GO:0046872">
    <property type="term" value="F:metal ion binding"/>
    <property type="evidence" value="ECO:0007669"/>
    <property type="project" value="UniProtKB-KW"/>
</dbReference>
<keyword evidence="7" id="KW-0479">Metal-binding</keyword>
<evidence type="ECO:0000256" key="11">
    <source>
        <dbReference type="ARBA" id="ARBA00023102"/>
    </source>
</evidence>
<evidence type="ECO:0000256" key="1">
    <source>
        <dbReference type="ARBA" id="ARBA00000200"/>
    </source>
</evidence>
<dbReference type="InterPro" id="IPR020555">
    <property type="entry name" value="MECDP_synthase_CS"/>
</dbReference>
<dbReference type="Gene3D" id="1.10.287.1080">
    <property type="entry name" value="MazG-like"/>
    <property type="match status" value="1"/>
</dbReference>
<dbReference type="GO" id="GO:0000105">
    <property type="term" value="P:L-histidine biosynthetic process"/>
    <property type="evidence" value="ECO:0007669"/>
    <property type="project" value="UniProtKB-KW"/>
</dbReference>
<organism evidence="16 17">
    <name type="scientific">Cyanidium caldarium</name>
    <name type="common">Red alga</name>
    <dbReference type="NCBI Taxonomy" id="2771"/>
    <lineage>
        <taxon>Eukaryota</taxon>
        <taxon>Rhodophyta</taxon>
        <taxon>Bangiophyceae</taxon>
        <taxon>Cyanidiales</taxon>
        <taxon>Cyanidiaceae</taxon>
        <taxon>Cyanidium</taxon>
    </lineage>
</organism>
<comment type="catalytic activity">
    <reaction evidence="2">
        <text>1-(5-phospho-beta-D-ribosyl)-ATP + H2O = 1-(5-phospho-beta-D-ribosyl)-5'-AMP + diphosphate + H(+)</text>
        <dbReference type="Rhea" id="RHEA:22828"/>
        <dbReference type="ChEBI" id="CHEBI:15377"/>
        <dbReference type="ChEBI" id="CHEBI:15378"/>
        <dbReference type="ChEBI" id="CHEBI:33019"/>
        <dbReference type="ChEBI" id="CHEBI:59457"/>
        <dbReference type="ChEBI" id="CHEBI:73183"/>
        <dbReference type="EC" id="3.6.1.31"/>
    </reaction>
</comment>
<keyword evidence="11" id="KW-0368">Histidine biosynthesis</keyword>
<dbReference type="NCBIfam" id="NF001611">
    <property type="entry name" value="PRK00400.1-3"/>
    <property type="match status" value="1"/>
</dbReference>
<comment type="caution">
    <text evidence="16">The sequence shown here is derived from an EMBL/GenBank/DDBJ whole genome shotgun (WGS) entry which is preliminary data.</text>
</comment>
<feature type="domain" description="2-C-methyl-D-erythritol 2,4-cyclodiphosphate synthase" evidence="15">
    <location>
        <begin position="64"/>
        <end position="216"/>
    </location>
</feature>
<dbReference type="HAMAP" id="MF_00107">
    <property type="entry name" value="IspF"/>
    <property type="match status" value="1"/>
</dbReference>
<dbReference type="NCBIfam" id="TIGR03188">
    <property type="entry name" value="histidine_hisI"/>
    <property type="match status" value="1"/>
</dbReference>
<keyword evidence="17" id="KW-1185">Reference proteome</keyword>
<sequence length="350" mass="38455">MFVLGGAWRTSRGRWRSLPVAAPLVGRRDCPRIPPHVSGRPTPILAMTTTSSSSPSATSQPAQRVGHGFDLHRLEAGLPLILGGVRLQHDRGCAAHSDGDAVYHTVTDAILGALALPDIGQLFPDSDPQWRGATSDRFLRAACEHMCQHGYRVSNLDVTVILEKPKLSPHKEQMRQNLALLIGIEPCLVNVKAKTHEKVDSLGENRSVACHAVVLLERQMTRGGDTLSDEERSAVSHQAPATAMNRGLLEQLYATIVDRKSADASTSWTARLFAKGRHKIAQKVGEEATEVVIGAVRDRREEVIHESADLLYHLLVLWADMRIQPADVFAELQRRRGQSGIAEKQKRTAE</sequence>
<evidence type="ECO:0000256" key="10">
    <source>
        <dbReference type="ARBA" id="ARBA00022840"/>
    </source>
</evidence>
<dbReference type="GO" id="GO:0016114">
    <property type="term" value="P:terpenoid biosynthetic process"/>
    <property type="evidence" value="ECO:0007669"/>
    <property type="project" value="InterPro"/>
</dbReference>
<dbReference type="InterPro" id="IPR003526">
    <property type="entry name" value="MECDP_synthase"/>
</dbReference>
<protein>
    <recommendedName>
        <fullName evidence="14">2-C-methyl-D-erythritol 2,4-cyclodiphosphate synthase</fullName>
        <ecNumber evidence="14">4.6.1.12</ecNumber>
    </recommendedName>
</protein>
<dbReference type="GO" id="GO:0004636">
    <property type="term" value="F:phosphoribosyl-ATP diphosphatase activity"/>
    <property type="evidence" value="ECO:0007669"/>
    <property type="project" value="UniProtKB-EC"/>
</dbReference>
<comment type="similarity">
    <text evidence="14">Belongs to the IspF family.</text>
</comment>
<dbReference type="CDD" id="cd11534">
    <property type="entry name" value="NTP-PPase_HisIE_like"/>
    <property type="match status" value="1"/>
</dbReference>
<dbReference type="SUPFAM" id="SSF101386">
    <property type="entry name" value="all-alpha NTP pyrophosphatases"/>
    <property type="match status" value="1"/>
</dbReference>
<dbReference type="CDD" id="cd00554">
    <property type="entry name" value="MECDP_synthase"/>
    <property type="match status" value="1"/>
</dbReference>
<evidence type="ECO:0000256" key="13">
    <source>
        <dbReference type="ARBA" id="ARBA00023239"/>
    </source>
</evidence>
<dbReference type="EMBL" id="JANCYW010000002">
    <property type="protein sequence ID" value="KAK4534634.1"/>
    <property type="molecule type" value="Genomic_DNA"/>
</dbReference>
<evidence type="ECO:0000256" key="8">
    <source>
        <dbReference type="ARBA" id="ARBA00022741"/>
    </source>
</evidence>
<evidence type="ECO:0000313" key="16">
    <source>
        <dbReference type="EMBL" id="KAK4534634.1"/>
    </source>
</evidence>
<evidence type="ECO:0000256" key="3">
    <source>
        <dbReference type="ARBA" id="ARBA00001968"/>
    </source>
</evidence>
<evidence type="ECO:0000256" key="14">
    <source>
        <dbReference type="RuleBase" id="RU004395"/>
    </source>
</evidence>
<dbReference type="Gene3D" id="3.30.1330.50">
    <property type="entry name" value="2-C-methyl-D-erythritol 2,4-cyclodiphosphate synthase"/>
    <property type="match status" value="1"/>
</dbReference>
<comment type="catalytic activity">
    <reaction evidence="1 14">
        <text>4-CDP-2-C-methyl-D-erythritol 2-phosphate = 2-C-methyl-D-erythritol 2,4-cyclic diphosphate + CMP</text>
        <dbReference type="Rhea" id="RHEA:23864"/>
        <dbReference type="ChEBI" id="CHEBI:57919"/>
        <dbReference type="ChEBI" id="CHEBI:58483"/>
        <dbReference type="ChEBI" id="CHEBI:60377"/>
        <dbReference type="EC" id="4.6.1.12"/>
    </reaction>
</comment>
<dbReference type="Pfam" id="PF01503">
    <property type="entry name" value="PRA-PH"/>
    <property type="match status" value="1"/>
</dbReference>
<dbReference type="GO" id="GO:0008685">
    <property type="term" value="F:2-C-methyl-D-erythritol 2,4-cyclodiphosphate synthase activity"/>
    <property type="evidence" value="ECO:0007669"/>
    <property type="project" value="UniProtKB-EC"/>
</dbReference>
<reference evidence="16 17" key="1">
    <citation type="submission" date="2022-07" db="EMBL/GenBank/DDBJ databases">
        <title>Genome-wide signatures of adaptation to extreme environments.</title>
        <authorList>
            <person name="Cho C.H."/>
            <person name="Yoon H.S."/>
        </authorList>
    </citation>
    <scope>NUCLEOTIDE SEQUENCE [LARGE SCALE GENOMIC DNA]</scope>
    <source>
        <strain evidence="16 17">DBV 063 E5</strain>
    </source>
</reference>
<dbReference type="InterPro" id="IPR021130">
    <property type="entry name" value="PRib-ATP_PPHydrolase-like"/>
</dbReference>
<keyword evidence="12 14" id="KW-0414">Isoprene biosynthesis</keyword>
<evidence type="ECO:0000259" key="15">
    <source>
        <dbReference type="Pfam" id="PF02542"/>
    </source>
</evidence>
<dbReference type="PANTHER" id="PTHR43181">
    <property type="entry name" value="2-C-METHYL-D-ERYTHRITOL 2,4-CYCLODIPHOSPHATE SYNTHASE, CHLOROPLASTIC"/>
    <property type="match status" value="1"/>
</dbReference>
<evidence type="ECO:0000256" key="6">
    <source>
        <dbReference type="ARBA" id="ARBA00022605"/>
    </source>
</evidence>
<evidence type="ECO:0000256" key="2">
    <source>
        <dbReference type="ARBA" id="ARBA00001460"/>
    </source>
</evidence>
<dbReference type="Pfam" id="PF02542">
    <property type="entry name" value="YgbB"/>
    <property type="match status" value="1"/>
</dbReference>
<evidence type="ECO:0000313" key="17">
    <source>
        <dbReference type="Proteomes" id="UP001301350"/>
    </source>
</evidence>
<dbReference type="PROSITE" id="PS01350">
    <property type="entry name" value="ISPF"/>
    <property type="match status" value="1"/>
</dbReference>
<evidence type="ECO:0000256" key="5">
    <source>
        <dbReference type="ARBA" id="ARBA00005204"/>
    </source>
</evidence>
<comment type="cofactor">
    <cofactor evidence="3">
        <name>a divalent metal cation</name>
        <dbReference type="ChEBI" id="CHEBI:60240"/>
    </cofactor>
</comment>
<evidence type="ECO:0000256" key="9">
    <source>
        <dbReference type="ARBA" id="ARBA00022801"/>
    </source>
</evidence>
<dbReference type="PANTHER" id="PTHR43181:SF1">
    <property type="entry name" value="2-C-METHYL-D-ERYTHRITOL 2,4-CYCLODIPHOSPHATE SYNTHASE, CHLOROPLASTIC"/>
    <property type="match status" value="1"/>
</dbReference>
<evidence type="ECO:0000256" key="7">
    <source>
        <dbReference type="ARBA" id="ARBA00022723"/>
    </source>
</evidence>
<dbReference type="InterPro" id="IPR008179">
    <property type="entry name" value="HisE"/>
</dbReference>
<evidence type="ECO:0000256" key="4">
    <source>
        <dbReference type="ARBA" id="ARBA00004709"/>
    </source>
</evidence>
<dbReference type="EC" id="4.6.1.12" evidence="14"/>
<dbReference type="GO" id="GO:0005524">
    <property type="term" value="F:ATP binding"/>
    <property type="evidence" value="ECO:0007669"/>
    <property type="project" value="UniProtKB-KW"/>
</dbReference>
<proteinExistence type="inferred from homology"/>
<dbReference type="Proteomes" id="UP001301350">
    <property type="component" value="Unassembled WGS sequence"/>
</dbReference>